<proteinExistence type="inferred from homology"/>
<dbReference type="PANTHER" id="PTHR32552:SF68">
    <property type="entry name" value="FERRICHROME OUTER MEMBRANE TRANSPORTER_PHAGE RECEPTOR"/>
    <property type="match status" value="1"/>
</dbReference>
<reference evidence="17 18" key="1">
    <citation type="submission" date="2018-06" db="EMBL/GenBank/DDBJ databases">
        <title>Genomic Encyclopedia of Archaeal and Bacterial Type Strains, Phase II (KMG-II): from individual species to whole genera.</title>
        <authorList>
            <person name="Goeker M."/>
        </authorList>
    </citation>
    <scope>NUCLEOTIDE SEQUENCE [LARGE SCALE GENOMIC DNA]</scope>
    <source>
        <strain evidence="17 18">DSM 29821</strain>
    </source>
</reference>
<keyword evidence="3 12" id="KW-1134">Transmembrane beta strand</keyword>
<dbReference type="PROSITE" id="PS52016">
    <property type="entry name" value="TONB_DEPENDENT_REC_3"/>
    <property type="match status" value="1"/>
</dbReference>
<evidence type="ECO:0000256" key="14">
    <source>
        <dbReference type="SAM" id="SignalP"/>
    </source>
</evidence>
<sequence>MRNPLLLPALCLFTGLTSQAQDTAAIHADSTRNLREITIYQAQKTTPVTFQNLDIRTLKEKNTGQEPSFLLSETPSVTVYSDAGNQQGYSYYRLRGIDQTRINTTLDGMPLNEPEDQGAYFSNYPDILSSVSKLQLQRGTGTSKNGAASYAGSLQLFSPDLQQARSTSFTAGYGAWNSFRLSAEYNSGVKNRKAFYARASEVHTDGYKEHAFNHSQSAFLSGAYFGDKSTWKLNLMAGHQQNGMAWLPVADSLIKVNRRANANTKAEKDEFLQSLVQLQHQVRLSEHASINSSVYYTYLNGGYGFDVNNFMGQPSDGNLFHYNFRSHFTGIFSNYNFTNQHFNWTTGIHGNIYSRRHLGKDDTEGELYRNTGYKNEISAFTKLEYHLQRFTLYGDLQYRYTTFNYSGSVPFDQMHWAFLNPRAGVSFSAGKHTSLYYSIGNTGREPTRNDIFGGNDDLATDEHHQPLIYNSKAESVTDQELGVKWQYSKLSLQFNGYYMKFRNEIVLNGQIGPNGLLLTNNVSNSFRTGLELSATYQPCGGLTLTNNSSWNYSRIKEDKTTFSPVLTPALIINQEAAYRFKQVLVGLSARYQGKSYIDFANTASIQDYVLLNARIQYMLSRYTFSFFLNNLTNKQYYNNGAVDETGAVKYFVQAPRNLYFAVRYSF</sequence>
<evidence type="ECO:0000256" key="6">
    <source>
        <dbReference type="ARBA" id="ARBA00022729"/>
    </source>
</evidence>
<dbReference type="PANTHER" id="PTHR32552">
    <property type="entry name" value="FERRICHROME IRON RECEPTOR-RELATED"/>
    <property type="match status" value="1"/>
</dbReference>
<dbReference type="GO" id="GO:0009279">
    <property type="term" value="C:cell outer membrane"/>
    <property type="evidence" value="ECO:0007669"/>
    <property type="project" value="UniProtKB-SubCell"/>
</dbReference>
<keyword evidence="9 13" id="KW-0798">TonB box</keyword>
<keyword evidence="5 12" id="KW-0812">Transmembrane</keyword>
<dbReference type="AlphaFoldDB" id="A0A327W0H2"/>
<evidence type="ECO:0000313" key="18">
    <source>
        <dbReference type="Proteomes" id="UP000249819"/>
    </source>
</evidence>
<evidence type="ECO:0000256" key="13">
    <source>
        <dbReference type="RuleBase" id="RU003357"/>
    </source>
</evidence>
<dbReference type="OrthoDB" id="9761152at2"/>
<evidence type="ECO:0000256" key="11">
    <source>
        <dbReference type="ARBA" id="ARBA00023237"/>
    </source>
</evidence>
<keyword evidence="18" id="KW-1185">Reference proteome</keyword>
<evidence type="ECO:0000256" key="1">
    <source>
        <dbReference type="ARBA" id="ARBA00004571"/>
    </source>
</evidence>
<evidence type="ECO:0000259" key="16">
    <source>
        <dbReference type="Pfam" id="PF07715"/>
    </source>
</evidence>
<evidence type="ECO:0000256" key="2">
    <source>
        <dbReference type="ARBA" id="ARBA00022448"/>
    </source>
</evidence>
<dbReference type="Gene3D" id="2.40.170.20">
    <property type="entry name" value="TonB-dependent receptor, beta-barrel domain"/>
    <property type="match status" value="1"/>
</dbReference>
<protein>
    <submittedName>
        <fullName evidence="17">Iron complex outermembrane receptor protein</fullName>
    </submittedName>
</protein>
<keyword evidence="11 12" id="KW-0998">Cell outer membrane</keyword>
<evidence type="ECO:0000259" key="15">
    <source>
        <dbReference type="Pfam" id="PF00593"/>
    </source>
</evidence>
<evidence type="ECO:0000256" key="4">
    <source>
        <dbReference type="ARBA" id="ARBA00022496"/>
    </source>
</evidence>
<comment type="subcellular location">
    <subcellularLocation>
        <location evidence="1 12">Cell outer membrane</location>
        <topology evidence="1 12">Multi-pass membrane protein</topology>
    </subcellularLocation>
</comment>
<accession>A0A327W0H2</accession>
<evidence type="ECO:0000256" key="5">
    <source>
        <dbReference type="ARBA" id="ARBA00022692"/>
    </source>
</evidence>
<dbReference type="InterPro" id="IPR036942">
    <property type="entry name" value="Beta-barrel_TonB_sf"/>
</dbReference>
<comment type="similarity">
    <text evidence="12 13">Belongs to the TonB-dependent receptor family.</text>
</comment>
<evidence type="ECO:0000256" key="10">
    <source>
        <dbReference type="ARBA" id="ARBA00023136"/>
    </source>
</evidence>
<evidence type="ECO:0000313" key="17">
    <source>
        <dbReference type="EMBL" id="RAJ77542.1"/>
    </source>
</evidence>
<name>A0A327W0H2_9BACT</name>
<keyword evidence="6 14" id="KW-0732">Signal</keyword>
<dbReference type="Gene3D" id="2.170.130.10">
    <property type="entry name" value="TonB-dependent receptor, plug domain"/>
    <property type="match status" value="1"/>
</dbReference>
<dbReference type="Pfam" id="PF07715">
    <property type="entry name" value="Plug"/>
    <property type="match status" value="1"/>
</dbReference>
<dbReference type="SUPFAM" id="SSF56935">
    <property type="entry name" value="Porins"/>
    <property type="match status" value="1"/>
</dbReference>
<dbReference type="Proteomes" id="UP000249819">
    <property type="component" value="Unassembled WGS sequence"/>
</dbReference>
<keyword evidence="10 12" id="KW-0472">Membrane</keyword>
<evidence type="ECO:0000256" key="8">
    <source>
        <dbReference type="ARBA" id="ARBA00023065"/>
    </source>
</evidence>
<dbReference type="InterPro" id="IPR037066">
    <property type="entry name" value="Plug_dom_sf"/>
</dbReference>
<evidence type="ECO:0000256" key="12">
    <source>
        <dbReference type="PROSITE-ProRule" id="PRU01360"/>
    </source>
</evidence>
<dbReference type="GO" id="GO:0015344">
    <property type="term" value="F:siderophore uptake transmembrane transporter activity"/>
    <property type="evidence" value="ECO:0007669"/>
    <property type="project" value="TreeGrafter"/>
</dbReference>
<evidence type="ECO:0000256" key="9">
    <source>
        <dbReference type="ARBA" id="ARBA00023077"/>
    </source>
</evidence>
<evidence type="ECO:0000256" key="7">
    <source>
        <dbReference type="ARBA" id="ARBA00023004"/>
    </source>
</evidence>
<dbReference type="InterPro" id="IPR012910">
    <property type="entry name" value="Plug_dom"/>
</dbReference>
<keyword evidence="4" id="KW-0410">Iron transport</keyword>
<feature type="domain" description="TonB-dependent receptor-like beta-barrel" evidence="15">
    <location>
        <begin position="241"/>
        <end position="631"/>
    </location>
</feature>
<dbReference type="EMBL" id="QLMA01000007">
    <property type="protein sequence ID" value="RAJ77542.1"/>
    <property type="molecule type" value="Genomic_DNA"/>
</dbReference>
<dbReference type="InterPro" id="IPR039426">
    <property type="entry name" value="TonB-dep_rcpt-like"/>
</dbReference>
<keyword evidence="7" id="KW-0408">Iron</keyword>
<feature type="chain" id="PRO_5016367217" evidence="14">
    <location>
        <begin position="21"/>
        <end position="666"/>
    </location>
</feature>
<feature type="domain" description="TonB-dependent receptor plug" evidence="16">
    <location>
        <begin position="43"/>
        <end position="152"/>
    </location>
</feature>
<dbReference type="RefSeq" id="WP_111594121.1">
    <property type="nucleotide sequence ID" value="NZ_QLMA01000007.1"/>
</dbReference>
<keyword evidence="2 12" id="KW-0813">Transport</keyword>
<keyword evidence="8" id="KW-0406">Ion transport</keyword>
<feature type="signal peptide" evidence="14">
    <location>
        <begin position="1"/>
        <end position="20"/>
    </location>
</feature>
<dbReference type="InterPro" id="IPR000531">
    <property type="entry name" value="Beta-barrel_TonB"/>
</dbReference>
<organism evidence="17 18">
    <name type="scientific">Chitinophaga dinghuensis</name>
    <dbReference type="NCBI Taxonomy" id="1539050"/>
    <lineage>
        <taxon>Bacteria</taxon>
        <taxon>Pseudomonadati</taxon>
        <taxon>Bacteroidota</taxon>
        <taxon>Chitinophagia</taxon>
        <taxon>Chitinophagales</taxon>
        <taxon>Chitinophagaceae</taxon>
        <taxon>Chitinophaga</taxon>
    </lineage>
</organism>
<gene>
    <name evidence="17" type="ORF">CLV59_107309</name>
</gene>
<dbReference type="Pfam" id="PF00593">
    <property type="entry name" value="TonB_dep_Rec_b-barrel"/>
    <property type="match status" value="1"/>
</dbReference>
<evidence type="ECO:0000256" key="3">
    <source>
        <dbReference type="ARBA" id="ARBA00022452"/>
    </source>
</evidence>
<keyword evidence="17" id="KW-0675">Receptor</keyword>
<comment type="caution">
    <text evidence="17">The sequence shown here is derived from an EMBL/GenBank/DDBJ whole genome shotgun (WGS) entry which is preliminary data.</text>
</comment>